<proteinExistence type="predicted"/>
<name>A0A0E0AT68_9ORYZ</name>
<reference evidence="1" key="2">
    <citation type="submission" date="2018-05" db="EMBL/GenBank/DDBJ databases">
        <title>OgluRS3 (Oryza glumaepatula Reference Sequence Version 3).</title>
        <authorList>
            <person name="Zhang J."/>
            <person name="Kudrna D."/>
            <person name="Lee S."/>
            <person name="Talag J."/>
            <person name="Welchert J."/>
            <person name="Wing R.A."/>
        </authorList>
    </citation>
    <scope>NUCLEOTIDE SEQUENCE [LARGE SCALE GENOMIC DNA]</scope>
</reference>
<reference evidence="1" key="1">
    <citation type="submission" date="2015-04" db="UniProtKB">
        <authorList>
            <consortium name="EnsemblPlants"/>
        </authorList>
    </citation>
    <scope>IDENTIFICATION</scope>
</reference>
<protein>
    <submittedName>
        <fullName evidence="1">Uncharacterized protein</fullName>
    </submittedName>
</protein>
<evidence type="ECO:0000313" key="2">
    <source>
        <dbReference type="Proteomes" id="UP000026961"/>
    </source>
</evidence>
<keyword evidence="2" id="KW-1185">Reference proteome</keyword>
<evidence type="ECO:0000313" key="1">
    <source>
        <dbReference type="EnsemblPlants" id="OGLUM08G09340.3"/>
    </source>
</evidence>
<organism evidence="1">
    <name type="scientific">Oryza glumipatula</name>
    <dbReference type="NCBI Taxonomy" id="40148"/>
    <lineage>
        <taxon>Eukaryota</taxon>
        <taxon>Viridiplantae</taxon>
        <taxon>Streptophyta</taxon>
        <taxon>Embryophyta</taxon>
        <taxon>Tracheophyta</taxon>
        <taxon>Spermatophyta</taxon>
        <taxon>Magnoliopsida</taxon>
        <taxon>Liliopsida</taxon>
        <taxon>Poales</taxon>
        <taxon>Poaceae</taxon>
        <taxon>BOP clade</taxon>
        <taxon>Oryzoideae</taxon>
        <taxon>Oryzeae</taxon>
        <taxon>Oryzinae</taxon>
        <taxon>Oryza</taxon>
    </lineage>
</organism>
<accession>A0A0E0AT68</accession>
<dbReference type="EnsemblPlants" id="OGLUM08G09340.3">
    <property type="protein sequence ID" value="OGLUM08G09340.3"/>
    <property type="gene ID" value="OGLUM08G09340"/>
</dbReference>
<sequence length="63" mass="7541">MLDHGGGLETAPQEVAVEQTVKEQLQRVLERITLQSQAQHGDGELLVQVWVSTWWWWWERWWV</sequence>
<dbReference type="Proteomes" id="UP000026961">
    <property type="component" value="Chromosome 8"/>
</dbReference>
<dbReference type="HOGENOM" id="CLU_2889495_0_0_1"/>
<dbReference type="AlphaFoldDB" id="A0A0E0AT68"/>
<dbReference type="Gramene" id="OGLUM08G09340.3">
    <property type="protein sequence ID" value="OGLUM08G09340.3"/>
    <property type="gene ID" value="OGLUM08G09340"/>
</dbReference>